<gene>
    <name evidence="2" type="ORF">PIB30_067543</name>
</gene>
<accession>A0ABU6SP70</accession>
<proteinExistence type="predicted"/>
<feature type="transmembrane region" description="Helical" evidence="1">
    <location>
        <begin position="106"/>
        <end position="129"/>
    </location>
</feature>
<keyword evidence="1" id="KW-1133">Transmembrane helix</keyword>
<evidence type="ECO:0008006" key="4">
    <source>
        <dbReference type="Google" id="ProtNLM"/>
    </source>
</evidence>
<name>A0ABU6SP70_9FABA</name>
<evidence type="ECO:0000313" key="3">
    <source>
        <dbReference type="Proteomes" id="UP001341840"/>
    </source>
</evidence>
<evidence type="ECO:0000256" key="1">
    <source>
        <dbReference type="SAM" id="Phobius"/>
    </source>
</evidence>
<protein>
    <recommendedName>
        <fullName evidence="4">Transmembrane protein</fullName>
    </recommendedName>
</protein>
<organism evidence="2 3">
    <name type="scientific">Stylosanthes scabra</name>
    <dbReference type="NCBI Taxonomy" id="79078"/>
    <lineage>
        <taxon>Eukaryota</taxon>
        <taxon>Viridiplantae</taxon>
        <taxon>Streptophyta</taxon>
        <taxon>Embryophyta</taxon>
        <taxon>Tracheophyta</taxon>
        <taxon>Spermatophyta</taxon>
        <taxon>Magnoliopsida</taxon>
        <taxon>eudicotyledons</taxon>
        <taxon>Gunneridae</taxon>
        <taxon>Pentapetalae</taxon>
        <taxon>rosids</taxon>
        <taxon>fabids</taxon>
        <taxon>Fabales</taxon>
        <taxon>Fabaceae</taxon>
        <taxon>Papilionoideae</taxon>
        <taxon>50 kb inversion clade</taxon>
        <taxon>dalbergioids sensu lato</taxon>
        <taxon>Dalbergieae</taxon>
        <taxon>Pterocarpus clade</taxon>
        <taxon>Stylosanthes</taxon>
    </lineage>
</organism>
<dbReference type="Proteomes" id="UP001341840">
    <property type="component" value="Unassembled WGS sequence"/>
</dbReference>
<reference evidence="2 3" key="1">
    <citation type="journal article" date="2023" name="Plants (Basel)">
        <title>Bridging the Gap: Combining Genomics and Transcriptomics Approaches to Understand Stylosanthes scabra, an Orphan Legume from the Brazilian Caatinga.</title>
        <authorList>
            <person name="Ferreira-Neto J.R.C."/>
            <person name="da Silva M.D."/>
            <person name="Binneck E."/>
            <person name="de Melo N.F."/>
            <person name="da Silva R.H."/>
            <person name="de Melo A.L.T.M."/>
            <person name="Pandolfi V."/>
            <person name="Bustamante F.O."/>
            <person name="Brasileiro-Vidal A.C."/>
            <person name="Benko-Iseppon A.M."/>
        </authorList>
    </citation>
    <scope>NUCLEOTIDE SEQUENCE [LARGE SCALE GENOMIC DNA]</scope>
    <source>
        <tissue evidence="2">Leaves</tissue>
    </source>
</reference>
<keyword evidence="1" id="KW-0472">Membrane</keyword>
<dbReference type="EMBL" id="JASCZI010061122">
    <property type="protein sequence ID" value="MED6137718.1"/>
    <property type="molecule type" value="Genomic_DNA"/>
</dbReference>
<keyword evidence="1" id="KW-0812">Transmembrane</keyword>
<sequence length="175" mass="19209">MDNNSFTRGCSSGGWIEQSTTNSFVFGLVSDRNGVTPINGDRAAASNRGFFKHQRRHRNPRRRQHRGPTTTVAVPLSCSVLQHRRWDGVVSEGMARWQGMQRHSSSLLVSHSLLSVSLSFSISISLFVLASSPAAPWPSIAGAVVHLLPPVSKPVIPFPLAFCVRVFVYRLGLCI</sequence>
<keyword evidence="3" id="KW-1185">Reference proteome</keyword>
<evidence type="ECO:0000313" key="2">
    <source>
        <dbReference type="EMBL" id="MED6137718.1"/>
    </source>
</evidence>
<feature type="transmembrane region" description="Helical" evidence="1">
    <location>
        <begin position="155"/>
        <end position="173"/>
    </location>
</feature>
<comment type="caution">
    <text evidence="2">The sequence shown here is derived from an EMBL/GenBank/DDBJ whole genome shotgun (WGS) entry which is preliminary data.</text>
</comment>